<evidence type="ECO:0000256" key="4">
    <source>
        <dbReference type="ARBA" id="ARBA00023242"/>
    </source>
</evidence>
<keyword evidence="4" id="KW-0539">Nucleus</keyword>
<dbReference type="GO" id="GO:0003677">
    <property type="term" value="F:DNA binding"/>
    <property type="evidence" value="ECO:0007669"/>
    <property type="project" value="UniProtKB-KW"/>
</dbReference>
<accession>R4N5T5</accession>
<proteinExistence type="predicted"/>
<dbReference type="PROSITE" id="PS51005">
    <property type="entry name" value="NAC"/>
    <property type="match status" value="1"/>
</dbReference>
<gene>
    <name evidence="8" type="ORF">JCGZ_06564</name>
</gene>
<evidence type="ECO:0000256" key="5">
    <source>
        <dbReference type="SAM" id="MobiDB-lite"/>
    </source>
</evidence>
<keyword evidence="1" id="KW-0805">Transcription regulation</keyword>
<evidence type="ECO:0000256" key="1">
    <source>
        <dbReference type="ARBA" id="ARBA00023015"/>
    </source>
</evidence>
<evidence type="ECO:0000313" key="8">
    <source>
        <dbReference type="EMBL" id="KDP46776.1"/>
    </source>
</evidence>
<dbReference type="OrthoDB" id="852227at2759"/>
<name>R4N5T5_JATCU</name>
<feature type="region of interest" description="Disordered" evidence="5">
    <location>
        <begin position="158"/>
        <end position="198"/>
    </location>
</feature>
<keyword evidence="2" id="KW-0238">DNA-binding</keyword>
<dbReference type="SUPFAM" id="SSF101941">
    <property type="entry name" value="NAC domain"/>
    <property type="match status" value="1"/>
</dbReference>
<dbReference type="Proteomes" id="UP000027138">
    <property type="component" value="Unassembled WGS sequence"/>
</dbReference>
<organism evidence="7">
    <name type="scientific">Jatropha curcas</name>
    <name type="common">Barbados nut</name>
    <dbReference type="NCBI Taxonomy" id="180498"/>
    <lineage>
        <taxon>Eukaryota</taxon>
        <taxon>Viridiplantae</taxon>
        <taxon>Streptophyta</taxon>
        <taxon>Embryophyta</taxon>
        <taxon>Tracheophyta</taxon>
        <taxon>Spermatophyta</taxon>
        <taxon>Magnoliopsida</taxon>
        <taxon>eudicotyledons</taxon>
        <taxon>Gunneridae</taxon>
        <taxon>Pentapetalae</taxon>
        <taxon>rosids</taxon>
        <taxon>fabids</taxon>
        <taxon>Malpighiales</taxon>
        <taxon>Euphorbiaceae</taxon>
        <taxon>Crotonoideae</taxon>
        <taxon>Jatropheae</taxon>
        <taxon>Jatropha</taxon>
    </lineage>
</organism>
<dbReference type="GO" id="GO:0006355">
    <property type="term" value="P:regulation of DNA-templated transcription"/>
    <property type="evidence" value="ECO:0007669"/>
    <property type="project" value="InterPro"/>
</dbReference>
<dbReference type="EMBL" id="KK914209">
    <property type="protein sequence ID" value="KDP46776.1"/>
    <property type="molecule type" value="Genomic_DNA"/>
</dbReference>
<dbReference type="InterPro" id="IPR003441">
    <property type="entry name" value="NAC-dom"/>
</dbReference>
<dbReference type="PANTHER" id="PTHR31719:SF164">
    <property type="entry name" value="NAC DOMAIN-CONTAINING PROTEIN"/>
    <property type="match status" value="1"/>
</dbReference>
<dbReference type="Gene3D" id="2.170.150.80">
    <property type="entry name" value="NAC domain"/>
    <property type="match status" value="1"/>
</dbReference>
<dbReference type="GO" id="GO:0048731">
    <property type="term" value="P:system development"/>
    <property type="evidence" value="ECO:0007669"/>
    <property type="project" value="TreeGrafter"/>
</dbReference>
<dbReference type="AlphaFoldDB" id="R4N5T5"/>
<evidence type="ECO:0000313" key="9">
    <source>
        <dbReference type="Proteomes" id="UP000027138"/>
    </source>
</evidence>
<dbReference type="PANTHER" id="PTHR31719">
    <property type="entry name" value="NAC TRANSCRIPTION FACTOR 56"/>
    <property type="match status" value="1"/>
</dbReference>
<dbReference type="EMBL" id="KC775364">
    <property type="protein sequence ID" value="AGL39742.1"/>
    <property type="molecule type" value="Genomic_DNA"/>
</dbReference>
<evidence type="ECO:0000256" key="2">
    <source>
        <dbReference type="ARBA" id="ARBA00023125"/>
    </source>
</evidence>
<dbReference type="Pfam" id="PF02365">
    <property type="entry name" value="NAM"/>
    <property type="match status" value="1"/>
</dbReference>
<keyword evidence="9" id="KW-1185">Reference proteome</keyword>
<reference evidence="7" key="2">
    <citation type="journal article" date="2015" name="PLoS ONE">
        <title>Genome-Wide Analysis of the NAC Gene Family in Physic Nut (Jatropha curcas L.).</title>
        <authorList>
            <person name="Wu Z."/>
            <person name="Xu X."/>
            <person name="Xiong W."/>
            <person name="Wu P."/>
            <person name="Chen Y."/>
            <person name="Li M."/>
            <person name="Wu G."/>
            <person name="Jiang H."/>
        </authorList>
    </citation>
    <scope>NUCLEOTIDE SEQUENCE</scope>
</reference>
<evidence type="ECO:0000313" key="7">
    <source>
        <dbReference type="EMBL" id="AGL39742.1"/>
    </source>
</evidence>
<keyword evidence="3" id="KW-0804">Transcription</keyword>
<evidence type="ECO:0000256" key="3">
    <source>
        <dbReference type="ARBA" id="ARBA00023163"/>
    </source>
</evidence>
<evidence type="ECO:0000259" key="6">
    <source>
        <dbReference type="PROSITE" id="PS51005"/>
    </source>
</evidence>
<dbReference type="STRING" id="180498.R4N5T5"/>
<dbReference type="InterPro" id="IPR036093">
    <property type="entry name" value="NAC_dom_sf"/>
</dbReference>
<sequence>MAGNPFMLPVGYRFCPTEEELVCFYLQEKLHKTLPVIVDAFIKTLDDLYSDEPWNIFCNETPVNGYFYVFTKLKSRSAKRSMRTTPSGTWTARSSKDIPCRNITYVKKDFVFKAKGKEASSSNGHWTMLEFSLKDERFKGDYVICKIKRAENSEQGTAATVPFLDGKKRKSPAEKEEENDNSKKMRHNNLSSVNPNSSCHSSDLVLADYKSIYSNQITEGEVALTDTDIVFLDAVSPPTNLVEKSPILVDADIGVYDHLLDELLERWC</sequence>
<reference evidence="8 9" key="1">
    <citation type="journal article" date="2014" name="PLoS ONE">
        <title>Global Analysis of Gene Expression Profiles in Physic Nut (Jatropha curcas L.) Seedlings Exposed to Salt Stress.</title>
        <authorList>
            <person name="Zhang L."/>
            <person name="Zhang C."/>
            <person name="Wu P."/>
            <person name="Chen Y."/>
            <person name="Li M."/>
            <person name="Jiang H."/>
            <person name="Wu G."/>
        </authorList>
    </citation>
    <scope>NUCLEOTIDE SEQUENCE [LARGE SCALE GENOMIC DNA]</scope>
    <source>
        <strain evidence="9">cv. GZQX0401</strain>
        <tissue evidence="8">Young leaves</tissue>
    </source>
</reference>
<protein>
    <submittedName>
        <fullName evidence="7">NAC transcription factor 086</fullName>
    </submittedName>
</protein>
<feature type="domain" description="NAC" evidence="6">
    <location>
        <begin position="8"/>
        <end position="150"/>
    </location>
</feature>